<evidence type="ECO:0000256" key="9">
    <source>
        <dbReference type="ARBA" id="ARBA00022842"/>
    </source>
</evidence>
<dbReference type="InterPro" id="IPR038763">
    <property type="entry name" value="DHH_sf"/>
</dbReference>
<dbReference type="Gene3D" id="3.10.310.30">
    <property type="match status" value="1"/>
</dbReference>
<keyword evidence="5" id="KW-0819">tRNA processing</keyword>
<evidence type="ECO:0000256" key="12">
    <source>
        <dbReference type="RuleBase" id="RU003953"/>
    </source>
</evidence>
<dbReference type="InterPro" id="IPR032828">
    <property type="entry name" value="PolyA_RNA-bd"/>
</dbReference>
<protein>
    <submittedName>
        <fullName evidence="15">Poly(A) polymerase</fullName>
    </submittedName>
</protein>
<dbReference type="SUPFAM" id="SSF54631">
    <property type="entry name" value="CBS-domain pair"/>
    <property type="match status" value="1"/>
</dbReference>
<dbReference type="Pfam" id="PF01368">
    <property type="entry name" value="DHH"/>
    <property type="match status" value="1"/>
</dbReference>
<comment type="similarity">
    <text evidence="2 12">Belongs to the tRNA nucleotidyltransferase/poly(A) polymerase family.</text>
</comment>
<dbReference type="InterPro" id="IPR046342">
    <property type="entry name" value="CBS_dom_sf"/>
</dbReference>
<keyword evidence="3" id="KW-0820">tRNA-binding</keyword>
<keyword evidence="9" id="KW-0460">Magnesium</keyword>
<dbReference type="SUPFAM" id="SSF81301">
    <property type="entry name" value="Nucleotidyltransferase"/>
    <property type="match status" value="1"/>
</dbReference>
<dbReference type="InterPro" id="IPR001667">
    <property type="entry name" value="DDH_dom"/>
</dbReference>
<comment type="cofactor">
    <cofactor evidence="1">
        <name>Mg(2+)</name>
        <dbReference type="ChEBI" id="CHEBI:18420"/>
    </cofactor>
</comment>
<reference evidence="15 16" key="1">
    <citation type="journal article" date="2016" name="C (Basel)">
        <title>Selective Growth of and Electricity Production by Marine Exoelectrogenic Bacteria in Self-Aggregated Hydrogel of Microbially Reduced Graphene Oxide.</title>
        <authorList>
            <person name="Yoshida N."/>
            <person name="Goto Y."/>
            <person name="Miyata Y."/>
        </authorList>
    </citation>
    <scope>NUCLEOTIDE SEQUENCE [LARGE SCALE GENOMIC DNA]</scope>
    <source>
        <strain evidence="15 16">NIT-T3</strain>
    </source>
</reference>
<sequence length="887" mass="99224">MDVITTHVNADFDCLGGMIAARKLYPEAQMVFAGAQERSLREFFLQSAVYAHGFKRVRDIDLAAVTRLILVDVRQSDRIGPFGEVARRKGVEVHIYDHHPAGKADLQADFEVIRPVGATVTVFCQLFMEKGIVPTPDEATMMMLGLYEDTGSLLFNSTTAKDYQAAAFLLEHGANLNTVADFLTQEMSAEQVALLHELIQNRTVLNVNGVDISIAHASVENFVGDLAVLTHKLKDMENLDALLVAARMGDRVFLVGRSRVPEVPVGEILAELGGGGHSFAGSGTVRDLTLVQVLDRLPEILRRHVNPQWQARHLMSFPVKGIGPESTIREARTLLTRYNINTLPVMDGPRVVGLLSRQVADKAAHHGLADVPAREYMSTEFASVASDSTVDELKELIVVRSQRFVPVVEKGRAIGVVTRTDLLRHMVSGMRSGRRREIETGINEGALTLKKRQVARLIREQLPSRVLEVLQELGVVGDALQCEVFAVGGFVRDLLLRQPNLDVDIVVEGDGIAFASEFARRQGCRIRSHQKFGTAVIIFPDGFKVDVASTRMEYYLEPGALPTVEDASIKLDLYRRDFTINTLAIALNGPRYGELLDFFGGQRDLEEKAVRVLHNLSFVEDPTRVFRAIRFEQRLGFRIGVHTEHLLRSAVRMGFVDKVGGARVFNELVIILKEANPVPAVARMAELQLLKYLHPALVLTPRIRQRFEEASRVIHWHELLYTGEPCQGWLVYFLCLTVELDKDAMEGICRRLAVPARYVGMLCEQRAEARSRLQSLERRRARGTRTKASELYQWLKPLATEVLLAMMAQAGTDEVRQQISHFFTHLRNVSPLLDGNDLLALGIPPGPQYKVILHHLLQARLDGRVLTRDDELALVRKRYFNRGGPKT</sequence>
<dbReference type="Gene3D" id="3.10.580.10">
    <property type="entry name" value="CBS-domain"/>
    <property type="match status" value="1"/>
</dbReference>
<dbReference type="SUPFAM" id="SSF81891">
    <property type="entry name" value="Poly A polymerase C-terminal region-like"/>
    <property type="match status" value="1"/>
</dbReference>
<gene>
    <name evidence="15" type="primary">ccaA</name>
    <name evidence="15" type="ORF">DESUT3_22320</name>
</gene>
<dbReference type="InterPro" id="IPR052390">
    <property type="entry name" value="tRNA_nt/polyA_polymerase"/>
</dbReference>
<feature type="coiled-coil region" evidence="13">
    <location>
        <begin position="759"/>
        <end position="786"/>
    </location>
</feature>
<evidence type="ECO:0000256" key="11">
    <source>
        <dbReference type="PROSITE-ProRule" id="PRU00703"/>
    </source>
</evidence>
<feature type="domain" description="CBS" evidence="14">
    <location>
        <begin position="377"/>
        <end position="432"/>
    </location>
</feature>
<dbReference type="Proteomes" id="UP001319827">
    <property type="component" value="Chromosome"/>
</dbReference>
<proteinExistence type="inferred from homology"/>
<evidence type="ECO:0000313" key="15">
    <source>
        <dbReference type="EMBL" id="BCR05163.1"/>
    </source>
</evidence>
<dbReference type="PROSITE" id="PS51371">
    <property type="entry name" value="CBS"/>
    <property type="match status" value="2"/>
</dbReference>
<feature type="domain" description="CBS" evidence="14">
    <location>
        <begin position="315"/>
        <end position="371"/>
    </location>
</feature>
<dbReference type="CDD" id="cd05398">
    <property type="entry name" value="NT_ClassII-CCAase"/>
    <property type="match status" value="1"/>
</dbReference>
<evidence type="ECO:0000256" key="10">
    <source>
        <dbReference type="ARBA" id="ARBA00022884"/>
    </source>
</evidence>
<evidence type="ECO:0000256" key="2">
    <source>
        <dbReference type="ARBA" id="ARBA00007265"/>
    </source>
</evidence>
<evidence type="ECO:0000256" key="13">
    <source>
        <dbReference type="SAM" id="Coils"/>
    </source>
</evidence>
<keyword evidence="13" id="KW-0175">Coiled coil</keyword>
<dbReference type="Pfam" id="PF12627">
    <property type="entry name" value="PolyA_pol_RNAbd"/>
    <property type="match status" value="1"/>
</dbReference>
<evidence type="ECO:0000256" key="8">
    <source>
        <dbReference type="ARBA" id="ARBA00022741"/>
    </source>
</evidence>
<dbReference type="EMBL" id="AP024355">
    <property type="protein sequence ID" value="BCR05163.1"/>
    <property type="molecule type" value="Genomic_DNA"/>
</dbReference>
<organism evidence="15 16">
    <name type="scientific">Desulfuromonas versatilis</name>
    <dbReference type="NCBI Taxonomy" id="2802975"/>
    <lineage>
        <taxon>Bacteria</taxon>
        <taxon>Pseudomonadati</taxon>
        <taxon>Thermodesulfobacteriota</taxon>
        <taxon>Desulfuromonadia</taxon>
        <taxon>Desulfuromonadales</taxon>
        <taxon>Desulfuromonadaceae</taxon>
        <taxon>Desulfuromonas</taxon>
    </lineage>
</organism>
<evidence type="ECO:0000256" key="5">
    <source>
        <dbReference type="ARBA" id="ARBA00022694"/>
    </source>
</evidence>
<name>A0ABM8HWQ9_9BACT</name>
<evidence type="ECO:0000256" key="7">
    <source>
        <dbReference type="ARBA" id="ARBA00022723"/>
    </source>
</evidence>
<keyword evidence="8" id="KW-0547">Nucleotide-binding</keyword>
<dbReference type="Pfam" id="PF00571">
    <property type="entry name" value="CBS"/>
    <property type="match status" value="2"/>
</dbReference>
<dbReference type="RefSeq" id="WP_221248585.1">
    <property type="nucleotide sequence ID" value="NZ_AP024355.1"/>
</dbReference>
<evidence type="ECO:0000256" key="4">
    <source>
        <dbReference type="ARBA" id="ARBA00022679"/>
    </source>
</evidence>
<evidence type="ECO:0000256" key="3">
    <source>
        <dbReference type="ARBA" id="ARBA00022555"/>
    </source>
</evidence>
<keyword evidence="11" id="KW-0129">CBS domain</keyword>
<dbReference type="InterPro" id="IPR043519">
    <property type="entry name" value="NT_sf"/>
</dbReference>
<keyword evidence="7" id="KW-0479">Metal-binding</keyword>
<keyword evidence="16" id="KW-1185">Reference proteome</keyword>
<dbReference type="PANTHER" id="PTHR47788:SF1">
    <property type="entry name" value="A-ADDING TRNA NUCLEOTIDYLTRANSFERASE"/>
    <property type="match status" value="1"/>
</dbReference>
<evidence type="ECO:0000256" key="1">
    <source>
        <dbReference type="ARBA" id="ARBA00001946"/>
    </source>
</evidence>
<evidence type="ECO:0000313" key="16">
    <source>
        <dbReference type="Proteomes" id="UP001319827"/>
    </source>
</evidence>
<accession>A0ABM8HWQ9</accession>
<reference evidence="15 16" key="2">
    <citation type="journal article" date="2021" name="Int. J. Syst. Evol. Microbiol.">
        <title>Isolation and Polyphasic Characterization of Desulfuromonas versatilis sp. Nov., an Electrogenic Bacteria Capable of Versatile Metabolism Isolated from a Graphene Oxide-Reducing Enrichment Culture.</title>
        <authorList>
            <person name="Xie L."/>
            <person name="Yoshida N."/>
            <person name="Ishii S."/>
            <person name="Meng L."/>
        </authorList>
    </citation>
    <scope>NUCLEOTIDE SEQUENCE [LARGE SCALE GENOMIC DNA]</scope>
    <source>
        <strain evidence="15 16">NIT-T3</strain>
    </source>
</reference>
<keyword evidence="10 12" id="KW-0694">RNA-binding</keyword>
<evidence type="ECO:0000256" key="6">
    <source>
        <dbReference type="ARBA" id="ARBA00022695"/>
    </source>
</evidence>
<dbReference type="InterPro" id="IPR002646">
    <property type="entry name" value="PolA_pol_head_dom"/>
</dbReference>
<dbReference type="Gene3D" id="1.10.3090.10">
    <property type="entry name" value="cca-adding enzyme, domain 2"/>
    <property type="match status" value="1"/>
</dbReference>
<evidence type="ECO:0000259" key="14">
    <source>
        <dbReference type="PROSITE" id="PS51371"/>
    </source>
</evidence>
<dbReference type="PANTHER" id="PTHR47788">
    <property type="entry name" value="POLYA POLYMERASE"/>
    <property type="match status" value="1"/>
</dbReference>
<dbReference type="Pfam" id="PF01743">
    <property type="entry name" value="PolyA_pol"/>
    <property type="match status" value="1"/>
</dbReference>
<dbReference type="Gene3D" id="3.30.460.10">
    <property type="entry name" value="Beta Polymerase, domain 2"/>
    <property type="match status" value="1"/>
</dbReference>
<keyword evidence="4 12" id="KW-0808">Transferase</keyword>
<dbReference type="SUPFAM" id="SSF64182">
    <property type="entry name" value="DHH phosphoesterases"/>
    <property type="match status" value="1"/>
</dbReference>
<keyword evidence="6" id="KW-0548">Nucleotidyltransferase</keyword>
<dbReference type="InterPro" id="IPR000644">
    <property type="entry name" value="CBS_dom"/>
</dbReference>
<dbReference type="Gene3D" id="3.90.1640.10">
    <property type="entry name" value="inorganic pyrophosphatase (n-terminal core)"/>
    <property type="match status" value="1"/>
</dbReference>
<dbReference type="SMART" id="SM00116">
    <property type="entry name" value="CBS"/>
    <property type="match status" value="2"/>
</dbReference>